<feature type="compositionally biased region" description="Polar residues" evidence="1">
    <location>
        <begin position="1543"/>
        <end position="1552"/>
    </location>
</feature>
<feature type="compositionally biased region" description="Basic and acidic residues" evidence="1">
    <location>
        <begin position="47"/>
        <end position="61"/>
    </location>
</feature>
<feature type="compositionally biased region" description="Low complexity" evidence="1">
    <location>
        <begin position="177"/>
        <end position="190"/>
    </location>
</feature>
<feature type="compositionally biased region" description="Basic and acidic residues" evidence="1">
    <location>
        <begin position="1318"/>
        <end position="1332"/>
    </location>
</feature>
<feature type="compositionally biased region" description="Acidic residues" evidence="1">
    <location>
        <begin position="1112"/>
        <end position="1129"/>
    </location>
</feature>
<feature type="region of interest" description="Disordered" evidence="1">
    <location>
        <begin position="2525"/>
        <end position="2564"/>
    </location>
</feature>
<proteinExistence type="predicted"/>
<name>A0ABQ9WZS0_9EUKA</name>
<feature type="compositionally biased region" description="Polar residues" evidence="1">
    <location>
        <begin position="1484"/>
        <end position="1494"/>
    </location>
</feature>
<feature type="compositionally biased region" description="Basic residues" evidence="1">
    <location>
        <begin position="1308"/>
        <end position="1317"/>
    </location>
</feature>
<comment type="caution">
    <text evidence="2">The sequence shown here is derived from an EMBL/GenBank/DDBJ whole genome shotgun (WGS) entry which is preliminary data.</text>
</comment>
<feature type="compositionally biased region" description="Polar residues" evidence="1">
    <location>
        <begin position="1364"/>
        <end position="1377"/>
    </location>
</feature>
<organism evidence="2 3">
    <name type="scientific">Blattamonas nauphoetae</name>
    <dbReference type="NCBI Taxonomy" id="2049346"/>
    <lineage>
        <taxon>Eukaryota</taxon>
        <taxon>Metamonada</taxon>
        <taxon>Preaxostyla</taxon>
        <taxon>Oxymonadida</taxon>
        <taxon>Blattamonas</taxon>
    </lineage>
</organism>
<feature type="compositionally biased region" description="Basic and acidic residues" evidence="1">
    <location>
        <begin position="1297"/>
        <end position="1307"/>
    </location>
</feature>
<feature type="compositionally biased region" description="Acidic residues" evidence="1">
    <location>
        <begin position="2883"/>
        <end position="2894"/>
    </location>
</feature>
<feature type="region of interest" description="Disordered" evidence="1">
    <location>
        <begin position="560"/>
        <end position="616"/>
    </location>
</feature>
<feature type="region of interest" description="Disordered" evidence="1">
    <location>
        <begin position="857"/>
        <end position="876"/>
    </location>
</feature>
<feature type="region of interest" description="Disordered" evidence="1">
    <location>
        <begin position="328"/>
        <end position="347"/>
    </location>
</feature>
<feature type="region of interest" description="Disordered" evidence="1">
    <location>
        <begin position="1532"/>
        <end position="1582"/>
    </location>
</feature>
<feature type="compositionally biased region" description="Basic and acidic residues" evidence="1">
    <location>
        <begin position="567"/>
        <end position="583"/>
    </location>
</feature>
<feature type="region of interest" description="Disordered" evidence="1">
    <location>
        <begin position="1100"/>
        <end position="1145"/>
    </location>
</feature>
<feature type="compositionally biased region" description="Basic and acidic residues" evidence="1">
    <location>
        <begin position="2051"/>
        <end position="2067"/>
    </location>
</feature>
<feature type="compositionally biased region" description="Polar residues" evidence="1">
    <location>
        <begin position="584"/>
        <end position="594"/>
    </location>
</feature>
<feature type="compositionally biased region" description="Basic and acidic residues" evidence="1">
    <location>
        <begin position="739"/>
        <end position="754"/>
    </location>
</feature>
<feature type="compositionally biased region" description="Polar residues" evidence="1">
    <location>
        <begin position="191"/>
        <end position="213"/>
    </location>
</feature>
<feature type="compositionally biased region" description="Polar residues" evidence="1">
    <location>
        <begin position="479"/>
        <end position="508"/>
    </location>
</feature>
<sequence>METEVDMFPAYTTASIFGETPDSLPERSLWLTKKQNSKKKVQPRDLSQNKDNSEEERNPKLTLRELQEVPRELLENLREHNINGFRTLIRLWAPAFFSPESLALMDPAEFTQQGGGENPFLSLKEVATAGYHTQPTQAHMFISLLTTDDLEYLQKIVGVHRGKNPTRIEQTMHSENTSRTSPSSKKMSSPVHSYQQKASPLQKSVVVSSSTPSGLRDSFDNFSSPGKPAQDLINTFQTVHDEKEDMNISHDDLSDMEEEEEDENEVHFYEEQNPINQDIDISKKSVLRRMCIEHQSAETEEEDKDMGERVIQMRRQIEAEFIEEQRQRDLRRDKENKQRKRAIARAIHREKERKLRVVKELGEHEWEMRKRSGLQPAHRDTDNSDRLLPPAPTESLPNSQRSFSPQKSQPSHPHAPTDSLYNQQGSLFLQKSQPSHPQTLSHNKRSEDSPSFSTTPQPTDRTISSYQTLNSQLSSLYSFQPTPEQSRSIQEMINKASPRSSNKPQPYLNTRPIFPVVPERFQLRKVESMKKKRKIRIQQEIDDITTESGVLTRIDSVFTTDSPTQEHPSDVQTETHDQVERSFDNSSVLPSLTENLPKHHKTHSSLPCEGDLPPETVETSIFSASSATAEPSTDIDLRTNPKLPPISISESVQISLVRLDNQLKPTKERFQTKNEIPEYGSSWYLPPQIWDHWNQFNVLDNAKKKAILEAAGVQSQLNEKNTYIFHHPEQALFLKKKRQEREAKQREHLRHPTDRSGFNTSRLPSDRFSRPPSRGTLGSLTDRDRRPLHGEPLASKGSPSTPPGPSRVPPLALGKIKQGAHRMASTSNLQINPPSDIKLIRNKGQLIQEETIVTGGVETSPRGTSRQSSTPTVVPSLRRQKPTMFDSRYYATLENGAYSFSSRIIPNDPRRLPSYELPAGSYPPSIRKETQTWKKRTRQDRMEEGMTGRTVPGDPITAYQQSESEVVDDIFNSTQSGGRFGETYGLTHAEGRTSLPLDRFTFLRHTKLPQIVFPTIVRSGIVNQENTLQQADPDHPTDVEEAPSQKNYSIGELVLMKKKKDPKQYPLIASPKHSIDDIELLVLIDSFATVDAKFERIEEHQAGKIDSNPNESDTESDSQNEEESEESEEPTPSVHSVNQERNISIPETTVKVLEPTMHESQQNQDANTQSELILPVVSAPKTAPLGQNIQKRTEQRHHLAVSRYNAVNRLVSLFLDAIDVQEKQNQLTSTTGTPESIAMVLVPEPLAVSKNKWILAQFPALFKRLMEDDIWGGGNAMSKEEMEQESIRHQQLAQNEIEGRNEKERKQRAYLRQKRAKERASRMLEKQKDAKTKASTPTRSDLMLTPQPVTPGKMGTSFPKVNSPAHTHGTSKLTSSEIAPETDRELQDRALLQTPLEDMDQTIQTMESAEPTSRRKMNLEIDVNTGVAPEESPTSETQRRRRHNRRDEEKRFTKTTLDWLSHTSLQRGRSVGRKTFKMGDMSRTRSSSPMTISTKETREKSSGGLKMPPAAFTQLVDFLVRLSIGEATLLESKETEETKKKSMQSAFSITSSRGERVDAGKPRERESSLKTDRNQPHHHSAHNLHEVDGRVGRCIRPSLAPSAVTVDTSISQTSESTVDPLNSFVLQIIMVPIVWLFRIPISDLSRDTLYLLPNSLNSVVTKPIGDFAKTPKTLFQFVHAAQTLLSLNIDPLISSEIIKFFSDVSSYPDLQRCVIVTDVISTIPKLLHKFPRCLPLVAQSILFSELTKRNLSSKYIAILINTLLHFFPTPEQDPQHREYSAELLKPSVTTMLIIVYKHASYRQFDVIPLLEYAIQILDRENPSLFLIVVSILNRFSHTIENPAGTPKVPASSKLGHTIHTTTTKKKSNEELKLQSMSYDCQQVSQQYFNDPVVDAFSISQSPLSSPMRSPSRMSTLSHTAVIYQQMVTQFRLKFSHTFVSMFSQMLINWFDCVLAGDSGTTITEDDVQSLLVQIDNEPIDSDDATQFSDPPRSSEDDNQSIQSFFSENEGMYQVPNLYEWSGNQNRTPFLSTTVRRQKESDEQKANALQQDSDRKRARQDQALEKSLMRMSPKQPRTRQEKGKEKETKGKTMGTHKTRTSTPFQQNQLEDRDEEDGEDFFGLFIKTLKILSLFLKTEHDGEQCFDDEELDEGQQDFAPSILSLLLPFSIHLLDTIHLSLSYWTAFDGIPLVTQRQPPANLCRYPKLVHTLFCCTSVLCKFSANLYSVSSDRESIASLFLDYIAGVLSLWRTMNPDAQMETNIEMSMTKQYTSDPLQDSGTTKQRTEGTILNKLFSPPVPLRMDSAMLMKIITNLCGLSEQALDLIVHCYPDAPKDAQKAMFISLCEHSSFVRVHSLALPSSNAFSLLKEKRKSVTSPTVSQLSAPQITNIGQRSRSGEFALQLAECRRSSEQNKTRQREMNDTQEDTQTAASQSTSQPPILSRDVMLCWQDRIYADTNAQWLISLSSTLLSQLPLLSSSLPLPTELPSFFVNPSSFISPSVPEYVKDLMRIIITTFHIKPPRQVTNPKHFLPLNQQLSNPSDDPSSIAPSPSVESGITLDDGETGSIQEQVGDMELSKSQEQLKPSVSTSTLKKLRPFNSRSHNLSQDSINFINLHTAVDCGEFFYTNPLPEGTDPNSMDEVLFISPYPTLVRQKPKTTQSGSRTTRRLVNTRKNFGIAIPIAVPFSPLRMQRLEAAKILETDLCGTDFLMLCIWQILSMVSRKKMDEISESLDHTPSEESMKQSSDQSSDLASKQPSKEEEQRRSWERRERLNEYGQLIFNLLNSSFFPAFVCAYRSLVVNEVVAQAGLLTLASFFRLLKGWLYFHSQEAKNDNEQSGKQKKNEQKSIETASRSSRLNKTITNSKQSPSSKRRPPQPKHEETDDSSVNEEDRDDTAPNQFLDVKLPNKEIQTNSQKETLPFTESIRQKFQNKDDPDTISMSPSLTPAALYTLMPSLPGFPVLFSLQLPQLFIWDAVCSALMIHPHLSNLGTYLTDLLSSCLKLFRICVVNESKSVSRENTQPDHLSRNDSVPPEDKIRTPHKQNQSMKLTEHQPSLHESSSDQIPLNAVPVTYEEQKSEMKVPQPDHSPQKPSSPLKSKTSRKAKITPGNRSRKEEKAVHPPRSDSVSDPDVVKIETATIEKPKTKQTKKASKQ</sequence>
<feature type="compositionally biased region" description="Basic and acidic residues" evidence="1">
    <location>
        <begin position="3113"/>
        <end position="3124"/>
    </location>
</feature>
<feature type="compositionally biased region" description="Basic and acidic residues" evidence="1">
    <location>
        <begin position="2077"/>
        <end position="2089"/>
    </location>
</feature>
<feature type="region of interest" description="Disordered" evidence="1">
    <location>
        <begin position="738"/>
        <end position="820"/>
    </location>
</feature>
<evidence type="ECO:0000313" key="3">
    <source>
        <dbReference type="Proteomes" id="UP001281761"/>
    </source>
</evidence>
<feature type="compositionally biased region" description="Polar residues" evidence="1">
    <location>
        <begin position="449"/>
        <end position="462"/>
    </location>
</feature>
<feature type="compositionally biased region" description="Basic residues" evidence="1">
    <location>
        <begin position="3146"/>
        <end position="3155"/>
    </location>
</feature>
<feature type="region of interest" description="Disordered" evidence="1">
    <location>
        <begin position="1406"/>
        <end position="1451"/>
    </location>
</feature>
<feature type="compositionally biased region" description="Basic and acidic residues" evidence="1">
    <location>
        <begin position="2832"/>
        <end position="2848"/>
    </location>
</feature>
<dbReference type="Proteomes" id="UP001281761">
    <property type="component" value="Unassembled WGS sequence"/>
</dbReference>
<feature type="compositionally biased region" description="Basic residues" evidence="1">
    <location>
        <begin position="337"/>
        <end position="346"/>
    </location>
</feature>
<feature type="region of interest" description="Disordered" evidence="1">
    <location>
        <begin position="1978"/>
        <end position="1999"/>
    </location>
</feature>
<feature type="region of interest" description="Disordered" evidence="1">
    <location>
        <begin position="3016"/>
        <end position="3155"/>
    </location>
</feature>
<feature type="region of interest" description="Disordered" evidence="1">
    <location>
        <begin position="479"/>
        <end position="511"/>
    </location>
</feature>
<feature type="region of interest" description="Disordered" evidence="1">
    <location>
        <begin position="916"/>
        <end position="955"/>
    </location>
</feature>
<feature type="region of interest" description="Disordered" evidence="1">
    <location>
        <begin position="168"/>
        <end position="229"/>
    </location>
</feature>
<evidence type="ECO:0000313" key="2">
    <source>
        <dbReference type="EMBL" id="KAK2945017.1"/>
    </source>
</evidence>
<feature type="compositionally biased region" description="Low complexity" evidence="1">
    <location>
        <begin position="2538"/>
        <end position="2552"/>
    </location>
</feature>
<dbReference type="EMBL" id="JARBJD010000275">
    <property type="protein sequence ID" value="KAK2945017.1"/>
    <property type="molecule type" value="Genomic_DNA"/>
</dbReference>
<feature type="region of interest" description="Disordered" evidence="1">
    <location>
        <begin position="1479"/>
        <end position="1507"/>
    </location>
</feature>
<feature type="compositionally biased region" description="Basic and acidic residues" evidence="1">
    <location>
        <begin position="3016"/>
        <end position="3039"/>
    </location>
</feature>
<gene>
    <name evidence="2" type="ORF">BLNAU_20030</name>
</gene>
<feature type="region of interest" description="Disordered" evidence="1">
    <location>
        <begin position="2731"/>
        <end position="2766"/>
    </location>
</feature>
<feature type="region of interest" description="Disordered" evidence="1">
    <location>
        <begin position="2832"/>
        <end position="2920"/>
    </location>
</feature>
<feature type="compositionally biased region" description="Polar residues" evidence="1">
    <location>
        <begin position="2743"/>
        <end position="2756"/>
    </location>
</feature>
<feature type="compositionally biased region" description="Polar residues" evidence="1">
    <location>
        <begin position="861"/>
        <end position="873"/>
    </location>
</feature>
<protein>
    <submittedName>
        <fullName evidence="2">Uncharacterized protein</fullName>
    </submittedName>
</protein>
<accession>A0ABQ9WZS0</accession>
<feature type="compositionally biased region" description="Polar residues" evidence="1">
    <location>
        <begin position="419"/>
        <end position="441"/>
    </location>
</feature>
<feature type="compositionally biased region" description="Basic and acidic residues" evidence="1">
    <location>
        <begin position="2757"/>
        <end position="2766"/>
    </location>
</feature>
<dbReference type="PANTHER" id="PTHR21713">
    <property type="entry name" value="NASCENT POLYPEPTIDE ASSOCIATED COMPLEX ALPHA SUBUNIT-RELATED"/>
    <property type="match status" value="1"/>
</dbReference>
<feature type="region of interest" description="Disordered" evidence="1">
    <location>
        <begin position="367"/>
        <end position="462"/>
    </location>
</feature>
<feature type="compositionally biased region" description="Polar residues" evidence="1">
    <location>
        <begin position="2849"/>
        <end position="2864"/>
    </location>
</feature>
<feature type="region of interest" description="Disordered" evidence="1">
    <location>
        <begin position="2033"/>
        <end position="2111"/>
    </location>
</feature>
<feature type="region of interest" description="Disordered" evidence="1">
    <location>
        <begin position="1281"/>
        <end position="1384"/>
    </location>
</feature>
<feature type="compositionally biased region" description="Basic and acidic residues" evidence="1">
    <location>
        <begin position="2407"/>
        <end position="2421"/>
    </location>
</feature>
<feature type="compositionally biased region" description="Basic and acidic residues" evidence="1">
    <location>
        <begin position="2731"/>
        <end position="2742"/>
    </location>
</feature>
<evidence type="ECO:0000256" key="1">
    <source>
        <dbReference type="SAM" id="MobiDB-lite"/>
    </source>
</evidence>
<dbReference type="InterPro" id="IPR016641">
    <property type="entry name" value="EGD2/NACA0like"/>
</dbReference>
<feature type="compositionally biased region" description="Basic and acidic residues" evidence="1">
    <location>
        <begin position="3132"/>
        <end position="3145"/>
    </location>
</feature>
<feature type="compositionally biased region" description="Polar residues" evidence="1">
    <location>
        <begin position="395"/>
        <end position="411"/>
    </location>
</feature>
<feature type="compositionally biased region" description="Polar residues" evidence="1">
    <location>
        <begin position="2426"/>
        <end position="2438"/>
    </location>
</feature>
<keyword evidence="3" id="KW-1185">Reference proteome</keyword>
<feature type="region of interest" description="Disordered" evidence="1">
    <location>
        <begin position="16"/>
        <end position="61"/>
    </location>
</feature>
<reference evidence="2 3" key="1">
    <citation type="journal article" date="2022" name="bioRxiv">
        <title>Genomics of Preaxostyla Flagellates Illuminates Evolutionary Transitions and the Path Towards Mitochondrial Loss.</title>
        <authorList>
            <person name="Novak L.V.F."/>
            <person name="Treitli S.C."/>
            <person name="Pyrih J."/>
            <person name="Halakuc P."/>
            <person name="Pipaliya S.V."/>
            <person name="Vacek V."/>
            <person name="Brzon O."/>
            <person name="Soukal P."/>
            <person name="Eme L."/>
            <person name="Dacks J.B."/>
            <person name="Karnkowska A."/>
            <person name="Elias M."/>
            <person name="Hampl V."/>
        </authorList>
    </citation>
    <scope>NUCLEOTIDE SEQUENCE [LARGE SCALE GENOMIC DNA]</scope>
    <source>
        <strain evidence="2">NAU3</strain>
        <tissue evidence="2">Gut</tissue>
    </source>
</reference>
<feature type="compositionally biased region" description="Basic and acidic residues" evidence="1">
    <location>
        <begin position="1553"/>
        <end position="1575"/>
    </location>
</feature>
<feature type="region of interest" description="Disordered" evidence="1">
    <location>
        <begin position="2407"/>
        <end position="2438"/>
    </location>
</feature>
<feature type="compositionally biased region" description="Polar residues" evidence="1">
    <location>
        <begin position="1134"/>
        <end position="1145"/>
    </location>
</feature>